<dbReference type="Proteomes" id="UP000198785">
    <property type="component" value="Unassembled WGS sequence"/>
</dbReference>
<protein>
    <submittedName>
        <fullName evidence="1">WG containing repeat-containing protein</fullName>
    </submittedName>
</protein>
<dbReference type="PANTHER" id="PTHR37841">
    <property type="entry name" value="GLR2918 PROTEIN"/>
    <property type="match status" value="1"/>
</dbReference>
<accession>A0A1I6VIB2</accession>
<organism evidence="1 2">
    <name type="scientific">Sphingobacterium wenxiniae</name>
    <dbReference type="NCBI Taxonomy" id="683125"/>
    <lineage>
        <taxon>Bacteria</taxon>
        <taxon>Pseudomonadati</taxon>
        <taxon>Bacteroidota</taxon>
        <taxon>Sphingobacteriia</taxon>
        <taxon>Sphingobacteriales</taxon>
        <taxon>Sphingobacteriaceae</taxon>
        <taxon>Sphingobacterium</taxon>
    </lineage>
</organism>
<dbReference type="InterPro" id="IPR032774">
    <property type="entry name" value="WG_beta_rep"/>
</dbReference>
<dbReference type="AlphaFoldDB" id="A0A1I6VIB2"/>
<evidence type="ECO:0000313" key="1">
    <source>
        <dbReference type="EMBL" id="SFT13164.1"/>
    </source>
</evidence>
<gene>
    <name evidence="1" type="ORF">SAMN05660206_1142</name>
</gene>
<sequence length="772" mass="87984">MLVIYISNAPIQAQEWQTFDKISFSDYTHPLVNVTKDGIKYYYHLDSQVWMDDMHNRAAGMTVGMKDGAYGVVRDDGKLIVPFVYDEVRVEDDYEGQWYEGIPYNYKFIVLQQDGLYGYADTNGHVLAQPKYQQLKVISKDIIAVAKDNRWGWLDALTGDLLQPCIYDEVSKTYLFDHYVIVTNSGKEGVATKDGTLVVPVEQEQLHFIKTKDYNYIHALKGGLATLYGISGEVMVEGDFPTLSAIAHSNMLSIRKNKHVGLLNPQTGKVVLEPQFSSIINYTRGLYIVVRDHNLYNVANGEGQLLFSTDFERLDFVNAEGRVKVSGQVVDISAYSERGVNLTPQQIANIKYEVKVDSLPYYIRGYKEGTEGLYDWTGKTVVPQGKYRTVKPYCYDQSVCFIVENTERKISVLDAQGKTLLPMDYWVKDTYQYNAQALSSNLTLKKRYLEIVGQKNEDSYTESIGLFDFEIGKLIVSPAPQSIKWLNENYFRIVKQGIEENLGRVSLYDKEGNALLQFDKEVRDVEMLGNHFLLVEKAEGYNSPVYVLMDIQGNILYENPQWKVRGSYGHINFPEPEGRSIAGFHAGLKKIYADETNLFINEKGEPKRFTDYEQVGEFIEDYGIVAKKMTTSSASNTYRTGNHLFGVIDASGKEVFPPIWSDVHAFGNSSLLLQVRLGDKVGLVDKRGVIILEPEYEYIEWSSGKPYLQIRKDGKEGLITAEGKVVIEPRYDNIRTSYEGEEKTWPILVKDGDWYYFVRKNGKPYTIRSKSN</sequence>
<reference evidence="1 2" key="1">
    <citation type="submission" date="2016-10" db="EMBL/GenBank/DDBJ databases">
        <authorList>
            <person name="de Groot N.N."/>
        </authorList>
    </citation>
    <scope>NUCLEOTIDE SEQUENCE [LARGE SCALE GENOMIC DNA]</scope>
    <source>
        <strain evidence="1 2">DSM 22789</strain>
    </source>
</reference>
<dbReference type="EMBL" id="FOZZ01000014">
    <property type="protein sequence ID" value="SFT13164.1"/>
    <property type="molecule type" value="Genomic_DNA"/>
</dbReference>
<dbReference type="STRING" id="683125.SAMN05660206_1142"/>
<dbReference type="Pfam" id="PF14903">
    <property type="entry name" value="WG_beta_rep"/>
    <property type="match status" value="6"/>
</dbReference>
<keyword evidence="2" id="KW-1185">Reference proteome</keyword>
<name>A0A1I6VIB2_9SPHI</name>
<proteinExistence type="predicted"/>
<dbReference type="PANTHER" id="PTHR37841:SF1">
    <property type="entry name" value="DUF3298 DOMAIN-CONTAINING PROTEIN"/>
    <property type="match status" value="1"/>
</dbReference>
<evidence type="ECO:0000313" key="2">
    <source>
        <dbReference type="Proteomes" id="UP000198785"/>
    </source>
</evidence>